<reference evidence="2" key="1">
    <citation type="journal article" date="2023" name="Mol. Phylogenet. Evol.">
        <title>Genome-scale phylogeny and comparative genomics of the fungal order Sordariales.</title>
        <authorList>
            <person name="Hensen N."/>
            <person name="Bonometti L."/>
            <person name="Westerberg I."/>
            <person name="Brannstrom I.O."/>
            <person name="Guillou S."/>
            <person name="Cros-Aarteil S."/>
            <person name="Calhoun S."/>
            <person name="Haridas S."/>
            <person name="Kuo A."/>
            <person name="Mondo S."/>
            <person name="Pangilinan J."/>
            <person name="Riley R."/>
            <person name="LaButti K."/>
            <person name="Andreopoulos B."/>
            <person name="Lipzen A."/>
            <person name="Chen C."/>
            <person name="Yan M."/>
            <person name="Daum C."/>
            <person name="Ng V."/>
            <person name="Clum A."/>
            <person name="Steindorff A."/>
            <person name="Ohm R.A."/>
            <person name="Martin F."/>
            <person name="Silar P."/>
            <person name="Natvig D.O."/>
            <person name="Lalanne C."/>
            <person name="Gautier V."/>
            <person name="Ament-Velasquez S.L."/>
            <person name="Kruys A."/>
            <person name="Hutchinson M.I."/>
            <person name="Powell A.J."/>
            <person name="Barry K."/>
            <person name="Miller A.N."/>
            <person name="Grigoriev I.V."/>
            <person name="Debuchy R."/>
            <person name="Gladieux P."/>
            <person name="Hiltunen Thoren M."/>
            <person name="Johannesson H."/>
        </authorList>
    </citation>
    <scope>NUCLEOTIDE SEQUENCE</scope>
    <source>
        <strain evidence="2">CBS 508.74</strain>
    </source>
</reference>
<evidence type="ECO:0000313" key="3">
    <source>
        <dbReference type="Proteomes" id="UP001302812"/>
    </source>
</evidence>
<dbReference type="GO" id="GO:0004622">
    <property type="term" value="F:phosphatidylcholine lysophospholipase activity"/>
    <property type="evidence" value="ECO:0007669"/>
    <property type="project" value="TreeGrafter"/>
</dbReference>
<dbReference type="SUPFAM" id="SSF52266">
    <property type="entry name" value="SGNH hydrolase"/>
    <property type="match status" value="1"/>
</dbReference>
<dbReference type="InterPro" id="IPR036514">
    <property type="entry name" value="SGNH_hydro_sf"/>
</dbReference>
<dbReference type="AlphaFoldDB" id="A0AAN6T9K1"/>
<dbReference type="InterPro" id="IPR051532">
    <property type="entry name" value="Ester_Hydrolysis_Enzymes"/>
</dbReference>
<dbReference type="InterPro" id="IPR013830">
    <property type="entry name" value="SGNH_hydro"/>
</dbReference>
<dbReference type="EMBL" id="MU853358">
    <property type="protein sequence ID" value="KAK4109094.1"/>
    <property type="molecule type" value="Genomic_DNA"/>
</dbReference>
<comment type="caution">
    <text evidence="2">The sequence shown here is derived from an EMBL/GenBank/DDBJ whole genome shotgun (WGS) entry which is preliminary data.</text>
</comment>
<name>A0AAN6T9K1_9PEZI</name>
<dbReference type="PANTHER" id="PTHR30383">
    <property type="entry name" value="THIOESTERASE 1/PROTEASE 1/LYSOPHOSPHOLIPASE L1"/>
    <property type="match status" value="1"/>
</dbReference>
<accession>A0AAN6T9K1</accession>
<dbReference type="CDD" id="cd01833">
    <property type="entry name" value="XynB_like"/>
    <property type="match status" value="1"/>
</dbReference>
<evidence type="ECO:0000313" key="2">
    <source>
        <dbReference type="EMBL" id="KAK4109094.1"/>
    </source>
</evidence>
<feature type="domain" description="SGNH hydrolase-type esterase" evidence="1">
    <location>
        <begin position="3"/>
        <end position="182"/>
    </location>
</feature>
<proteinExistence type="predicted"/>
<gene>
    <name evidence="2" type="ORF">N656DRAFT_356311</name>
</gene>
<organism evidence="2 3">
    <name type="scientific">Canariomyces notabilis</name>
    <dbReference type="NCBI Taxonomy" id="2074819"/>
    <lineage>
        <taxon>Eukaryota</taxon>
        <taxon>Fungi</taxon>
        <taxon>Dikarya</taxon>
        <taxon>Ascomycota</taxon>
        <taxon>Pezizomycotina</taxon>
        <taxon>Sordariomycetes</taxon>
        <taxon>Sordariomycetidae</taxon>
        <taxon>Sordariales</taxon>
        <taxon>Chaetomiaceae</taxon>
        <taxon>Canariomyces</taxon>
    </lineage>
</organism>
<dbReference type="Pfam" id="PF13472">
    <property type="entry name" value="Lipase_GDSL_2"/>
    <property type="match status" value="1"/>
</dbReference>
<protein>
    <submittedName>
        <fullName evidence="2">Carbohydrate esterase family 3 protein</fullName>
    </submittedName>
</protein>
<dbReference type="Proteomes" id="UP001302812">
    <property type="component" value="Unassembled WGS sequence"/>
</dbReference>
<dbReference type="Gene3D" id="3.40.50.1110">
    <property type="entry name" value="SGNH hydrolase"/>
    <property type="match status" value="1"/>
</dbReference>
<dbReference type="PANTHER" id="PTHR30383:SF31">
    <property type="entry name" value="SGNH HYDROLASE-TYPE ESTERASE DOMAIN-CONTAINING PROTEIN-RELATED"/>
    <property type="match status" value="1"/>
</dbReference>
<evidence type="ECO:0000259" key="1">
    <source>
        <dbReference type="Pfam" id="PF13472"/>
    </source>
</evidence>
<dbReference type="GeneID" id="89933480"/>
<keyword evidence="3" id="KW-1185">Reference proteome</keyword>
<sequence length="217" mass="24082">MPLGASITYGQASSTGNGYREQLRTQLRKEFGNPVNMVGSRKGGKMADNDVEGWPGMRIEQVHDKAKESVPRDKPNVVLINAGTNDAVQNFKVNEAGARMEALIRDVYKWSPRATVVLSTLLMNKKDDVDKRVQDINNQFRAVARKLGQEKKRIVLVDMHGKNGPTEKDMADDTHPNDAGYKKVADIWLKGIRWAGYAGLIQDPEKVQGLPDNGPDN</sequence>
<dbReference type="RefSeq" id="XP_064666664.1">
    <property type="nucleotide sequence ID" value="XM_064809356.1"/>
</dbReference>
<reference evidence="2" key="2">
    <citation type="submission" date="2023-05" db="EMBL/GenBank/DDBJ databases">
        <authorList>
            <consortium name="Lawrence Berkeley National Laboratory"/>
            <person name="Steindorff A."/>
            <person name="Hensen N."/>
            <person name="Bonometti L."/>
            <person name="Westerberg I."/>
            <person name="Brannstrom I.O."/>
            <person name="Guillou S."/>
            <person name="Cros-Aarteil S."/>
            <person name="Calhoun S."/>
            <person name="Haridas S."/>
            <person name="Kuo A."/>
            <person name="Mondo S."/>
            <person name="Pangilinan J."/>
            <person name="Riley R."/>
            <person name="Labutti K."/>
            <person name="Andreopoulos B."/>
            <person name="Lipzen A."/>
            <person name="Chen C."/>
            <person name="Yanf M."/>
            <person name="Daum C."/>
            <person name="Ng V."/>
            <person name="Clum A."/>
            <person name="Ohm R."/>
            <person name="Martin F."/>
            <person name="Silar P."/>
            <person name="Natvig D."/>
            <person name="Lalanne C."/>
            <person name="Gautier V."/>
            <person name="Ament-Velasquez S.L."/>
            <person name="Kruys A."/>
            <person name="Hutchinson M.I."/>
            <person name="Powell A.J."/>
            <person name="Barry K."/>
            <person name="Miller A.N."/>
            <person name="Grigoriev I.V."/>
            <person name="Debuchy R."/>
            <person name="Gladieux P."/>
            <person name="Thoren M.H."/>
            <person name="Johannesson H."/>
        </authorList>
    </citation>
    <scope>NUCLEOTIDE SEQUENCE</scope>
    <source>
        <strain evidence="2">CBS 508.74</strain>
    </source>
</reference>